<dbReference type="EMBL" id="JBHRST010000009">
    <property type="protein sequence ID" value="MFC3097516.1"/>
    <property type="molecule type" value="Genomic_DNA"/>
</dbReference>
<evidence type="ECO:0000313" key="10">
    <source>
        <dbReference type="EMBL" id="MFC3097516.1"/>
    </source>
</evidence>
<keyword evidence="11" id="KW-1185">Reference proteome</keyword>
<dbReference type="Gene3D" id="3.60.110.10">
    <property type="entry name" value="Carbon-nitrogen hydrolase"/>
    <property type="match status" value="1"/>
</dbReference>
<dbReference type="PIRSF" id="PIRSF006630">
    <property type="entry name" value="NADS_GAT"/>
    <property type="match status" value="1"/>
</dbReference>
<dbReference type="Gene3D" id="1.10.10.1140">
    <property type="entry name" value="Glutamine-dependent NAD+ synthetase, C-terminal domain"/>
    <property type="match status" value="1"/>
</dbReference>
<sequence>MTPAAQGPATHPFFALHTHGFVRVATSTPDVRTADIAFNRDAILAEARRAHDAHVDLLVYPEMCLSSYILDDLVMQTAFLEKVQAALAEIAEASRDLTPVLVIGAPLMAQGQLYNCAVVIAAGEIVGAVPKSFLPNYREFYEKRWFAHGRNVKGATMHAAGRSFPFGTDLIFQSSAIADFRLHIEICEDMWSPAPPSIEGTLAGATVCANLSASNIVIGKADKRHLLARAHSARTSCAYVYSAAGHGESTTDHAWDGQGFIYELGSLLAESERFALHPELAVADVDCTAIMGDRIRNKTFDDAIETAGRPADRFRTVALVHHPMRGNIGLCRPLARFPFVPARQHRLDEDCYEAFNIQVDGLMRRMEATKPESLVIGISGGLDSTHALIVAAKCCDRLGLPRTMIRGYTMPGFGTTDHTKGNAWKLMQAFGITAEEIDIRPAATLMLRDIGHAFADGEPVYDLTFENVQAGLRTDYLFRLASQHKGFVIGTGDLSELALGWCTYGVGDHMSHYAVNAGVPKTLIQHLIRWAIRSEQFSHDTDAVLQAIVDTEISPELVPVGADGAVQSTEGTVGPYALNDFFLHHIMRWGQKPSKVAFLAWHAWRDAAAGEWPPFFPESERTEYELRTIRLWLEKFLWRFFQTTQFKRSAIPNGPKVSSGGALSPRGDWRAPSDAVAAVWLEELSANVPDSTNEG</sequence>
<accession>A0ABV7E7G3</accession>
<feature type="binding site" evidence="7">
    <location>
        <position position="491"/>
    </location>
    <ligand>
        <name>ATP</name>
        <dbReference type="ChEBI" id="CHEBI:30616"/>
    </ligand>
</feature>
<comment type="pathway">
    <text evidence="1 7 8">Cofactor biosynthesis; NAD(+) biosynthesis; NAD(+) from deamido-NAD(+) (L-Gln route): step 1/1.</text>
</comment>
<organism evidence="10 11">
    <name type="scientific">Alteraurantiacibacter palmitatis</name>
    <dbReference type="NCBI Taxonomy" id="2054628"/>
    <lineage>
        <taxon>Bacteria</taxon>
        <taxon>Pseudomonadati</taxon>
        <taxon>Pseudomonadota</taxon>
        <taxon>Alphaproteobacteria</taxon>
        <taxon>Sphingomonadales</taxon>
        <taxon>Erythrobacteraceae</taxon>
        <taxon>Alteraurantiacibacter</taxon>
    </lineage>
</organism>
<feature type="binding site" evidence="7">
    <location>
        <position position="496"/>
    </location>
    <ligand>
        <name>deamido-NAD(+)</name>
        <dbReference type="ChEBI" id="CHEBI:58437"/>
        <note>ligand shared between two neighboring subunits</note>
    </ligand>
</feature>
<dbReference type="InterPro" id="IPR036526">
    <property type="entry name" value="C-N_Hydrolase_sf"/>
</dbReference>
<evidence type="ECO:0000256" key="8">
    <source>
        <dbReference type="PIRNR" id="PIRNR006630"/>
    </source>
</evidence>
<protein>
    <recommendedName>
        <fullName evidence="7 8">Glutamine-dependent NAD(+) synthetase</fullName>
        <ecNumber evidence="7 8">6.3.5.1</ecNumber>
    </recommendedName>
    <alternativeName>
        <fullName evidence="7 8">NAD(+) synthase [glutamine-hydrolyzing]</fullName>
    </alternativeName>
</protein>
<dbReference type="Pfam" id="PF02540">
    <property type="entry name" value="NAD_synthase"/>
    <property type="match status" value="1"/>
</dbReference>
<dbReference type="InterPro" id="IPR014729">
    <property type="entry name" value="Rossmann-like_a/b/a_fold"/>
</dbReference>
<evidence type="ECO:0000256" key="7">
    <source>
        <dbReference type="HAMAP-Rule" id="MF_02090"/>
    </source>
</evidence>
<feature type="active site" description="Nucleophile; for glutaminase activity" evidence="7">
    <location>
        <position position="187"/>
    </location>
</feature>
<dbReference type="PROSITE" id="PS50263">
    <property type="entry name" value="CN_HYDROLASE"/>
    <property type="match status" value="1"/>
</dbReference>
<reference evidence="11" key="1">
    <citation type="journal article" date="2019" name="Int. J. Syst. Evol. Microbiol.">
        <title>The Global Catalogue of Microorganisms (GCM) 10K type strain sequencing project: providing services to taxonomists for standard genome sequencing and annotation.</title>
        <authorList>
            <consortium name="The Broad Institute Genomics Platform"/>
            <consortium name="The Broad Institute Genome Sequencing Center for Infectious Disease"/>
            <person name="Wu L."/>
            <person name="Ma J."/>
        </authorList>
    </citation>
    <scope>NUCLEOTIDE SEQUENCE [LARGE SCALE GENOMIC DNA]</scope>
    <source>
        <strain evidence="11">KCTC 52607</strain>
    </source>
</reference>
<evidence type="ECO:0000256" key="6">
    <source>
        <dbReference type="ARBA" id="ARBA00023027"/>
    </source>
</evidence>
<feature type="binding site" evidence="7">
    <location>
        <position position="467"/>
    </location>
    <ligand>
        <name>deamido-NAD(+)</name>
        <dbReference type="ChEBI" id="CHEBI:58437"/>
        <note>ligand shared between two neighboring subunits</note>
    </ligand>
</feature>
<dbReference type="CDD" id="cd00553">
    <property type="entry name" value="NAD_synthase"/>
    <property type="match status" value="1"/>
</dbReference>
<evidence type="ECO:0000256" key="3">
    <source>
        <dbReference type="ARBA" id="ARBA00022598"/>
    </source>
</evidence>
<feature type="binding site" evidence="7">
    <location>
        <begin position="501"/>
        <end position="504"/>
    </location>
    <ligand>
        <name>deamido-NAD(+)</name>
        <dbReference type="ChEBI" id="CHEBI:58437"/>
        <note>ligand shared between two neighboring subunits</note>
    </ligand>
</feature>
<keyword evidence="6 7" id="KW-0520">NAD</keyword>
<feature type="binding site" evidence="7">
    <location>
        <begin position="377"/>
        <end position="384"/>
    </location>
    <ligand>
        <name>ATP</name>
        <dbReference type="ChEBI" id="CHEBI:30616"/>
    </ligand>
</feature>
<evidence type="ECO:0000256" key="4">
    <source>
        <dbReference type="ARBA" id="ARBA00022741"/>
    </source>
</evidence>
<dbReference type="InterPro" id="IPR014445">
    <property type="entry name" value="Gln-dep_NAD_synthase"/>
</dbReference>
<dbReference type="PANTHER" id="PTHR23090:SF9">
    <property type="entry name" value="GLUTAMINE-DEPENDENT NAD(+) SYNTHETASE"/>
    <property type="match status" value="1"/>
</dbReference>
<dbReference type="HAMAP" id="MF_02090">
    <property type="entry name" value="NadE_glutamine_dep"/>
    <property type="match status" value="1"/>
</dbReference>
<feature type="binding site" evidence="7">
    <location>
        <position position="137"/>
    </location>
    <ligand>
        <name>L-glutamine</name>
        <dbReference type="ChEBI" id="CHEBI:58359"/>
    </ligand>
</feature>
<comment type="catalytic activity">
    <reaction evidence="7 8">
        <text>deamido-NAD(+) + L-glutamine + ATP + H2O = L-glutamate + AMP + diphosphate + NAD(+) + H(+)</text>
        <dbReference type="Rhea" id="RHEA:24384"/>
        <dbReference type="ChEBI" id="CHEBI:15377"/>
        <dbReference type="ChEBI" id="CHEBI:15378"/>
        <dbReference type="ChEBI" id="CHEBI:29985"/>
        <dbReference type="ChEBI" id="CHEBI:30616"/>
        <dbReference type="ChEBI" id="CHEBI:33019"/>
        <dbReference type="ChEBI" id="CHEBI:57540"/>
        <dbReference type="ChEBI" id="CHEBI:58359"/>
        <dbReference type="ChEBI" id="CHEBI:58437"/>
        <dbReference type="ChEBI" id="CHEBI:456215"/>
        <dbReference type="EC" id="6.3.5.1"/>
    </reaction>
</comment>
<dbReference type="RefSeq" id="WP_336925354.1">
    <property type="nucleotide sequence ID" value="NZ_JBANRO010000003.1"/>
</dbReference>
<dbReference type="InterPro" id="IPR003010">
    <property type="entry name" value="C-N_Hydrolase"/>
</dbReference>
<dbReference type="InterPro" id="IPR022310">
    <property type="entry name" value="NAD/GMP_synthase"/>
</dbReference>
<gene>
    <name evidence="7" type="primary">nadE</name>
    <name evidence="10" type="ORF">ACFODU_06830</name>
</gene>
<keyword evidence="3 7" id="KW-0436">Ligase</keyword>
<evidence type="ECO:0000259" key="9">
    <source>
        <dbReference type="PROSITE" id="PS50263"/>
    </source>
</evidence>
<evidence type="ECO:0000256" key="2">
    <source>
        <dbReference type="ARBA" id="ARBA00007145"/>
    </source>
</evidence>
<evidence type="ECO:0000256" key="5">
    <source>
        <dbReference type="ARBA" id="ARBA00022840"/>
    </source>
</evidence>
<feature type="binding site" evidence="7">
    <location>
        <position position="220"/>
    </location>
    <ligand>
        <name>L-glutamine</name>
        <dbReference type="ChEBI" id="CHEBI:58359"/>
    </ligand>
</feature>
<dbReference type="Proteomes" id="UP001595456">
    <property type="component" value="Unassembled WGS sequence"/>
</dbReference>
<keyword evidence="4 7" id="KW-0547">Nucleotide-binding</keyword>
<evidence type="ECO:0000256" key="1">
    <source>
        <dbReference type="ARBA" id="ARBA00005188"/>
    </source>
</evidence>
<dbReference type="Pfam" id="PF00795">
    <property type="entry name" value="CN_hydrolase"/>
    <property type="match status" value="1"/>
</dbReference>
<dbReference type="GO" id="GO:0008795">
    <property type="term" value="F:NAD+ synthase activity"/>
    <property type="evidence" value="ECO:0007669"/>
    <property type="project" value="UniProtKB-EC"/>
</dbReference>
<comment type="caution">
    <text evidence="10">The sequence shown here is derived from an EMBL/GenBank/DDBJ whole genome shotgun (WGS) entry which is preliminary data.</text>
</comment>
<dbReference type="InterPro" id="IPR041856">
    <property type="entry name" value="NAD+_synth_C"/>
</dbReference>
<dbReference type="CDD" id="cd07570">
    <property type="entry name" value="GAT_Gln-NAD-synth"/>
    <property type="match status" value="1"/>
</dbReference>
<feature type="active site" description="For glutaminase activity" evidence="7">
    <location>
        <position position="131"/>
    </location>
</feature>
<feature type="binding site" evidence="7">
    <location>
        <position position="647"/>
    </location>
    <ligand>
        <name>deamido-NAD(+)</name>
        <dbReference type="ChEBI" id="CHEBI:58437"/>
        <note>ligand shared between two neighboring subunits</note>
    </ligand>
</feature>
<comment type="function">
    <text evidence="7">Catalyzes the ATP-dependent amidation of deamido-NAD to form NAD. Uses L-glutamine as a nitrogen source.</text>
</comment>
<dbReference type="SUPFAM" id="SSF52402">
    <property type="entry name" value="Adenine nucleotide alpha hydrolases-like"/>
    <property type="match status" value="1"/>
</dbReference>
<dbReference type="InterPro" id="IPR003694">
    <property type="entry name" value="NAD_synthase"/>
</dbReference>
<evidence type="ECO:0000313" key="11">
    <source>
        <dbReference type="Proteomes" id="UP001595456"/>
    </source>
</evidence>
<dbReference type="Gene3D" id="3.40.50.620">
    <property type="entry name" value="HUPs"/>
    <property type="match status" value="1"/>
</dbReference>
<keyword evidence="5 7" id="KW-0067">ATP-binding</keyword>
<dbReference type="SUPFAM" id="SSF56317">
    <property type="entry name" value="Carbon-nitrogen hydrolase"/>
    <property type="match status" value="1"/>
</dbReference>
<comment type="similarity">
    <text evidence="2 7 8">In the C-terminal section; belongs to the NAD synthetase family.</text>
</comment>
<dbReference type="NCBIfam" id="NF002730">
    <property type="entry name" value="PRK02628.1"/>
    <property type="match status" value="1"/>
</dbReference>
<name>A0ABV7E7G3_9SPHN</name>
<feature type="domain" description="CN hydrolase" evidence="9">
    <location>
        <begin position="22"/>
        <end position="287"/>
    </location>
</feature>
<feature type="binding site" evidence="7">
    <location>
        <position position="214"/>
    </location>
    <ligand>
        <name>L-glutamine</name>
        <dbReference type="ChEBI" id="CHEBI:58359"/>
    </ligand>
</feature>
<proteinExistence type="inferred from homology"/>
<feature type="active site" description="Proton acceptor; for glutaminase activity" evidence="7">
    <location>
        <position position="62"/>
    </location>
</feature>
<dbReference type="PANTHER" id="PTHR23090">
    <property type="entry name" value="NH 3 /GLUTAMINE-DEPENDENT NAD + SYNTHETASE"/>
    <property type="match status" value="1"/>
</dbReference>
<dbReference type="EC" id="6.3.5.1" evidence="7 8"/>